<feature type="region of interest" description="Disordered" evidence="1">
    <location>
        <begin position="69"/>
        <end position="112"/>
    </location>
</feature>
<proteinExistence type="predicted"/>
<dbReference type="EMBL" id="JAFNEN010000113">
    <property type="protein sequence ID" value="KAG8193953.1"/>
    <property type="molecule type" value="Genomic_DNA"/>
</dbReference>
<sequence>MPRKGTHLHPSVLAEGQTTCHKSRLPGDAPVFPRPHSHAKIAGRRPETLSPLANLFYFIYFFDVDTSSPPSPPPFKGRRPTTADNFSGENVRKEDGEQRFLPPPQTDLLLDEVKKKSEVAAL</sequence>
<name>A0AAV6VE74_9ARAC</name>
<protein>
    <submittedName>
        <fullName evidence="2">Uncharacterized protein</fullName>
    </submittedName>
</protein>
<keyword evidence="3" id="KW-1185">Reference proteome</keyword>
<dbReference type="Proteomes" id="UP000827092">
    <property type="component" value="Unassembled WGS sequence"/>
</dbReference>
<comment type="caution">
    <text evidence="2">The sequence shown here is derived from an EMBL/GenBank/DDBJ whole genome shotgun (WGS) entry which is preliminary data.</text>
</comment>
<gene>
    <name evidence="2" type="ORF">JTE90_011503</name>
</gene>
<reference evidence="2 3" key="1">
    <citation type="journal article" date="2022" name="Nat. Ecol. Evol.">
        <title>A masculinizing supergene underlies an exaggerated male reproductive morph in a spider.</title>
        <authorList>
            <person name="Hendrickx F."/>
            <person name="De Corte Z."/>
            <person name="Sonet G."/>
            <person name="Van Belleghem S.M."/>
            <person name="Kostlbacher S."/>
            <person name="Vangestel C."/>
        </authorList>
    </citation>
    <scope>NUCLEOTIDE SEQUENCE [LARGE SCALE GENOMIC DNA]</scope>
    <source>
        <strain evidence="2">W744_W776</strain>
    </source>
</reference>
<evidence type="ECO:0000256" key="1">
    <source>
        <dbReference type="SAM" id="MobiDB-lite"/>
    </source>
</evidence>
<accession>A0AAV6VE74</accession>
<dbReference type="AlphaFoldDB" id="A0AAV6VE74"/>
<organism evidence="2 3">
    <name type="scientific">Oedothorax gibbosus</name>
    <dbReference type="NCBI Taxonomy" id="931172"/>
    <lineage>
        <taxon>Eukaryota</taxon>
        <taxon>Metazoa</taxon>
        <taxon>Ecdysozoa</taxon>
        <taxon>Arthropoda</taxon>
        <taxon>Chelicerata</taxon>
        <taxon>Arachnida</taxon>
        <taxon>Araneae</taxon>
        <taxon>Araneomorphae</taxon>
        <taxon>Entelegynae</taxon>
        <taxon>Araneoidea</taxon>
        <taxon>Linyphiidae</taxon>
        <taxon>Erigoninae</taxon>
        <taxon>Oedothorax</taxon>
    </lineage>
</organism>
<evidence type="ECO:0000313" key="3">
    <source>
        <dbReference type="Proteomes" id="UP000827092"/>
    </source>
</evidence>
<evidence type="ECO:0000313" key="2">
    <source>
        <dbReference type="EMBL" id="KAG8193953.1"/>
    </source>
</evidence>